<dbReference type="SUPFAM" id="SSF51182">
    <property type="entry name" value="RmlC-like cupins"/>
    <property type="match status" value="1"/>
</dbReference>
<sequence>MPPRQPRPPGAEPTSFPDLSASVGDRIKDLRTQRGLSLTALAAATRLGKGTLSELERGQRNPTLDTLFAITTALSVPLGDLLVATSGDLGPGRPPGPQAHGQNIDAELIGRWTEPAELVEVYRMTVGQGRRQSPGHTAGVIESITVVSGEVAVGPTDDPAHLTSGQSHTFPGDQDHVYEGLAHHSTTVLVMRYPLTPETTGDHHE</sequence>
<dbReference type="Proteomes" id="UP001501074">
    <property type="component" value="Unassembled WGS sequence"/>
</dbReference>
<evidence type="ECO:0000256" key="1">
    <source>
        <dbReference type="ARBA" id="ARBA00023125"/>
    </source>
</evidence>
<dbReference type="Gene3D" id="2.60.120.10">
    <property type="entry name" value="Jelly Rolls"/>
    <property type="match status" value="1"/>
</dbReference>
<dbReference type="PANTHER" id="PTHR46797">
    <property type="entry name" value="HTH-TYPE TRANSCRIPTIONAL REGULATOR"/>
    <property type="match status" value="1"/>
</dbReference>
<dbReference type="SUPFAM" id="SSF47413">
    <property type="entry name" value="lambda repressor-like DNA-binding domains"/>
    <property type="match status" value="1"/>
</dbReference>
<dbReference type="Pfam" id="PF01381">
    <property type="entry name" value="HTH_3"/>
    <property type="match status" value="1"/>
</dbReference>
<dbReference type="PROSITE" id="PS50943">
    <property type="entry name" value="HTH_CROC1"/>
    <property type="match status" value="1"/>
</dbReference>
<feature type="region of interest" description="Disordered" evidence="2">
    <location>
        <begin position="1"/>
        <end position="21"/>
    </location>
</feature>
<evidence type="ECO:0000259" key="3">
    <source>
        <dbReference type="PROSITE" id="PS50943"/>
    </source>
</evidence>
<dbReference type="Gene3D" id="1.10.260.40">
    <property type="entry name" value="lambda repressor-like DNA-binding domains"/>
    <property type="match status" value="1"/>
</dbReference>
<dbReference type="RefSeq" id="WP_231488975.1">
    <property type="nucleotide sequence ID" value="NZ_BAAAZO010000005.1"/>
</dbReference>
<keyword evidence="1" id="KW-0238">DNA-binding</keyword>
<name>A0ABP6ZTQ5_9ACTN</name>
<dbReference type="InterPro" id="IPR014710">
    <property type="entry name" value="RmlC-like_jellyroll"/>
</dbReference>
<comment type="caution">
    <text evidence="4">The sequence shown here is derived from an EMBL/GenBank/DDBJ whole genome shotgun (WGS) entry which is preliminary data.</text>
</comment>
<feature type="compositionally biased region" description="Pro residues" evidence="2">
    <location>
        <begin position="1"/>
        <end position="11"/>
    </location>
</feature>
<proteinExistence type="predicted"/>
<feature type="domain" description="HTH cro/C1-type" evidence="3">
    <location>
        <begin position="27"/>
        <end position="81"/>
    </location>
</feature>
<dbReference type="CDD" id="cd00093">
    <property type="entry name" value="HTH_XRE"/>
    <property type="match status" value="1"/>
</dbReference>
<evidence type="ECO:0000313" key="5">
    <source>
        <dbReference type="Proteomes" id="UP001501074"/>
    </source>
</evidence>
<dbReference type="InterPro" id="IPR050807">
    <property type="entry name" value="TransReg_Diox_bact_type"/>
</dbReference>
<protein>
    <submittedName>
        <fullName evidence="4">XRE family transcriptional regulator</fullName>
    </submittedName>
</protein>
<evidence type="ECO:0000256" key="2">
    <source>
        <dbReference type="SAM" id="MobiDB-lite"/>
    </source>
</evidence>
<dbReference type="EMBL" id="BAAAZO010000005">
    <property type="protein sequence ID" value="GAA3614850.1"/>
    <property type="molecule type" value="Genomic_DNA"/>
</dbReference>
<accession>A0ABP6ZTQ5</accession>
<dbReference type="PANTHER" id="PTHR46797:SF1">
    <property type="entry name" value="METHYLPHOSPHONATE SYNTHASE"/>
    <property type="match status" value="1"/>
</dbReference>
<reference evidence="5" key="1">
    <citation type="journal article" date="2019" name="Int. J. Syst. Evol. Microbiol.">
        <title>The Global Catalogue of Microorganisms (GCM) 10K type strain sequencing project: providing services to taxonomists for standard genome sequencing and annotation.</title>
        <authorList>
            <consortium name="The Broad Institute Genomics Platform"/>
            <consortium name="The Broad Institute Genome Sequencing Center for Infectious Disease"/>
            <person name="Wu L."/>
            <person name="Ma J."/>
        </authorList>
    </citation>
    <scope>NUCLEOTIDE SEQUENCE [LARGE SCALE GENOMIC DNA]</scope>
    <source>
        <strain evidence="5">JCM 16902</strain>
    </source>
</reference>
<organism evidence="4 5">
    <name type="scientific">Kineosporia mesophila</name>
    <dbReference type="NCBI Taxonomy" id="566012"/>
    <lineage>
        <taxon>Bacteria</taxon>
        <taxon>Bacillati</taxon>
        <taxon>Actinomycetota</taxon>
        <taxon>Actinomycetes</taxon>
        <taxon>Kineosporiales</taxon>
        <taxon>Kineosporiaceae</taxon>
        <taxon>Kineosporia</taxon>
    </lineage>
</organism>
<keyword evidence="5" id="KW-1185">Reference proteome</keyword>
<dbReference type="InterPro" id="IPR010982">
    <property type="entry name" value="Lambda_DNA-bd_dom_sf"/>
</dbReference>
<dbReference type="InterPro" id="IPR011051">
    <property type="entry name" value="RmlC_Cupin_sf"/>
</dbReference>
<gene>
    <name evidence="4" type="ORF">GCM10022223_33870</name>
</gene>
<dbReference type="InterPro" id="IPR001387">
    <property type="entry name" value="Cro/C1-type_HTH"/>
</dbReference>
<dbReference type="SMART" id="SM00530">
    <property type="entry name" value="HTH_XRE"/>
    <property type="match status" value="1"/>
</dbReference>
<evidence type="ECO:0000313" key="4">
    <source>
        <dbReference type="EMBL" id="GAA3614850.1"/>
    </source>
</evidence>